<reference evidence="6 7" key="1">
    <citation type="submission" date="2017-04" db="EMBL/GenBank/DDBJ databases">
        <authorList>
            <person name="Afonso C.L."/>
            <person name="Miller P.J."/>
            <person name="Scott M.A."/>
            <person name="Spackman E."/>
            <person name="Goraichik I."/>
            <person name="Dimitrov K.M."/>
            <person name="Suarez D.L."/>
            <person name="Swayne D.E."/>
        </authorList>
    </citation>
    <scope>NUCLEOTIDE SEQUENCE [LARGE SCALE GENOMIC DNA]</scope>
    <source>
        <strain evidence="6 7">CGMCC 1.12644</strain>
    </source>
</reference>
<gene>
    <name evidence="6" type="ORF">SAMN06295998_102174</name>
</gene>
<keyword evidence="7" id="KW-1185">Reference proteome</keyword>
<dbReference type="InterPro" id="IPR020550">
    <property type="entry name" value="Inositol_monophosphatase_CS"/>
</dbReference>
<dbReference type="GO" id="GO:0007165">
    <property type="term" value="P:signal transduction"/>
    <property type="evidence" value="ECO:0007669"/>
    <property type="project" value="TreeGrafter"/>
</dbReference>
<evidence type="ECO:0000256" key="3">
    <source>
        <dbReference type="ARBA" id="ARBA00022801"/>
    </source>
</evidence>
<keyword evidence="4 5" id="KW-0460">Magnesium</keyword>
<feature type="binding site" evidence="5">
    <location>
        <position position="74"/>
    </location>
    <ligand>
        <name>Mg(2+)</name>
        <dbReference type="ChEBI" id="CHEBI:18420"/>
        <label>1</label>
        <note>catalytic</note>
    </ligand>
</feature>
<dbReference type="Proteomes" id="UP000192330">
    <property type="component" value="Unassembled WGS sequence"/>
</dbReference>
<dbReference type="STRING" id="1387277.SAMN06295998_102174"/>
<feature type="binding site" evidence="5">
    <location>
        <position position="94"/>
    </location>
    <ligand>
        <name>Mg(2+)</name>
        <dbReference type="ChEBI" id="CHEBI:18420"/>
        <label>1</label>
        <note>catalytic</note>
    </ligand>
</feature>
<evidence type="ECO:0000256" key="1">
    <source>
        <dbReference type="ARBA" id="ARBA00009759"/>
    </source>
</evidence>
<feature type="binding site" evidence="5">
    <location>
        <position position="92"/>
    </location>
    <ligand>
        <name>Mg(2+)</name>
        <dbReference type="ChEBI" id="CHEBI:18420"/>
        <label>1</label>
        <note>catalytic</note>
    </ligand>
</feature>
<evidence type="ECO:0000256" key="5">
    <source>
        <dbReference type="PIRSR" id="PIRSR600760-2"/>
    </source>
</evidence>
<dbReference type="SUPFAM" id="SSF56655">
    <property type="entry name" value="Carbohydrate phosphatase"/>
    <property type="match status" value="1"/>
</dbReference>
<feature type="binding site" evidence="5">
    <location>
        <position position="213"/>
    </location>
    <ligand>
        <name>Mg(2+)</name>
        <dbReference type="ChEBI" id="CHEBI:18420"/>
        <label>1</label>
        <note>catalytic</note>
    </ligand>
</feature>
<dbReference type="EMBL" id="FWYD01000002">
    <property type="protein sequence ID" value="SMC52170.1"/>
    <property type="molecule type" value="Genomic_DNA"/>
</dbReference>
<sequence>MDAPVDSLPAQDLSLLIHAARAAGQTALAFAGPTARFWEKPDGAGPVTEADLAVNETLKRILRDARPDYGWLSEEDVDGPARLTTRRTFVIDPIDGTRSFMKGDAAWAHSIAVVEDGRVTAGVIHLPMMDKLYAAAQGGGAVLNDAPIHVSDVRQLSGAEVLVARPTMLDKNWIGTPPKLNRHHRPSLAYRMALVAQGRFDAMVTLRASWEWDIAAGAVICAEAGARVSDRFGDPLRFNGAHPQTPGALVAAPPLHDAFLGALRP</sequence>
<comment type="cofactor">
    <cofactor evidence="5">
        <name>Mg(2+)</name>
        <dbReference type="ChEBI" id="CHEBI:18420"/>
    </cofactor>
</comment>
<dbReference type="InterPro" id="IPR000760">
    <property type="entry name" value="Inositol_monophosphatase-like"/>
</dbReference>
<evidence type="ECO:0000256" key="4">
    <source>
        <dbReference type="ARBA" id="ARBA00022842"/>
    </source>
</evidence>
<dbReference type="PANTHER" id="PTHR20854">
    <property type="entry name" value="INOSITOL MONOPHOSPHATASE"/>
    <property type="match status" value="1"/>
</dbReference>
<name>A0A1W1ZUQ5_9RHOB</name>
<evidence type="ECO:0000256" key="2">
    <source>
        <dbReference type="ARBA" id="ARBA00022723"/>
    </source>
</evidence>
<keyword evidence="2 5" id="KW-0479">Metal-binding</keyword>
<evidence type="ECO:0000313" key="7">
    <source>
        <dbReference type="Proteomes" id="UP000192330"/>
    </source>
</evidence>
<accession>A0A1W1ZUQ5</accession>
<dbReference type="GO" id="GO:0006020">
    <property type="term" value="P:inositol metabolic process"/>
    <property type="evidence" value="ECO:0007669"/>
    <property type="project" value="TreeGrafter"/>
</dbReference>
<dbReference type="CDD" id="cd01638">
    <property type="entry name" value="CysQ"/>
    <property type="match status" value="1"/>
</dbReference>
<protein>
    <submittedName>
        <fullName evidence="6">Myo-inositol-1(Or 4)-monophosphatase</fullName>
    </submittedName>
</protein>
<dbReference type="AlphaFoldDB" id="A0A1W1ZUQ5"/>
<dbReference type="GO" id="GO:0046854">
    <property type="term" value="P:phosphatidylinositol phosphate biosynthetic process"/>
    <property type="evidence" value="ECO:0007669"/>
    <property type="project" value="InterPro"/>
</dbReference>
<dbReference type="Gene3D" id="3.40.190.80">
    <property type="match status" value="1"/>
</dbReference>
<keyword evidence="3" id="KW-0378">Hydrolase</keyword>
<dbReference type="PROSITE" id="PS00630">
    <property type="entry name" value="IMP_2"/>
    <property type="match status" value="1"/>
</dbReference>
<dbReference type="PRINTS" id="PR00377">
    <property type="entry name" value="IMPHPHTASES"/>
</dbReference>
<dbReference type="Pfam" id="PF00459">
    <property type="entry name" value="Inositol_P"/>
    <property type="match status" value="1"/>
</dbReference>
<evidence type="ECO:0000313" key="6">
    <source>
        <dbReference type="EMBL" id="SMC52170.1"/>
    </source>
</evidence>
<dbReference type="GO" id="GO:0008934">
    <property type="term" value="F:inositol monophosphate 1-phosphatase activity"/>
    <property type="evidence" value="ECO:0007669"/>
    <property type="project" value="TreeGrafter"/>
</dbReference>
<proteinExistence type="inferred from homology"/>
<dbReference type="GO" id="GO:0046872">
    <property type="term" value="F:metal ion binding"/>
    <property type="evidence" value="ECO:0007669"/>
    <property type="project" value="UniProtKB-KW"/>
</dbReference>
<comment type="similarity">
    <text evidence="1">Belongs to the inositol monophosphatase superfamily.</text>
</comment>
<dbReference type="InterPro" id="IPR020583">
    <property type="entry name" value="Inositol_monoP_metal-BS"/>
</dbReference>
<dbReference type="PANTHER" id="PTHR20854:SF4">
    <property type="entry name" value="INOSITOL-1-MONOPHOSPHATASE-RELATED"/>
    <property type="match status" value="1"/>
</dbReference>
<dbReference type="Gene3D" id="3.30.540.10">
    <property type="entry name" value="Fructose-1,6-Bisphosphatase, subunit A, domain 1"/>
    <property type="match status" value="1"/>
</dbReference>
<dbReference type="PROSITE" id="PS00629">
    <property type="entry name" value="IMP_1"/>
    <property type="match status" value="1"/>
</dbReference>
<organism evidence="6 7">
    <name type="scientific">Primorskyibacter flagellatus</name>
    <dbReference type="NCBI Taxonomy" id="1387277"/>
    <lineage>
        <taxon>Bacteria</taxon>
        <taxon>Pseudomonadati</taxon>
        <taxon>Pseudomonadota</taxon>
        <taxon>Alphaproteobacteria</taxon>
        <taxon>Rhodobacterales</taxon>
        <taxon>Roseobacteraceae</taxon>
        <taxon>Primorskyibacter</taxon>
    </lineage>
</organism>
<feature type="binding site" evidence="5">
    <location>
        <position position="95"/>
    </location>
    <ligand>
        <name>Mg(2+)</name>
        <dbReference type="ChEBI" id="CHEBI:18420"/>
        <label>1</label>
        <note>catalytic</note>
    </ligand>
</feature>